<organism evidence="8 9">
    <name type="scientific">Streptomyces griseochromogenes</name>
    <dbReference type="NCBI Taxonomy" id="68214"/>
    <lineage>
        <taxon>Bacteria</taxon>
        <taxon>Bacillati</taxon>
        <taxon>Actinomycetota</taxon>
        <taxon>Actinomycetes</taxon>
        <taxon>Kitasatosporales</taxon>
        <taxon>Streptomycetaceae</taxon>
        <taxon>Streptomyces</taxon>
    </lineage>
</organism>
<dbReference type="InterPro" id="IPR036259">
    <property type="entry name" value="MFS_trans_sf"/>
</dbReference>
<evidence type="ECO:0000256" key="4">
    <source>
        <dbReference type="ARBA" id="ARBA00023136"/>
    </source>
</evidence>
<comment type="subcellular location">
    <subcellularLocation>
        <location evidence="1">Cell membrane</location>
        <topology evidence="1">Multi-pass membrane protein</topology>
    </subcellularLocation>
</comment>
<dbReference type="PANTHER" id="PTHR42718">
    <property type="entry name" value="MAJOR FACILITATOR SUPERFAMILY MULTIDRUG TRANSPORTER MFSC"/>
    <property type="match status" value="1"/>
</dbReference>
<dbReference type="InterPro" id="IPR011701">
    <property type="entry name" value="MFS"/>
</dbReference>
<comment type="caution">
    <text evidence="8">The sequence shown here is derived from an EMBL/GenBank/DDBJ whole genome shotgun (WGS) entry which is preliminary data.</text>
</comment>
<name>A0ABS4MAI9_9ACTN</name>
<evidence type="ECO:0000256" key="2">
    <source>
        <dbReference type="ARBA" id="ARBA00022692"/>
    </source>
</evidence>
<keyword evidence="4 6" id="KW-0472">Membrane</keyword>
<keyword evidence="2 6" id="KW-0812">Transmembrane</keyword>
<feature type="transmembrane region" description="Helical" evidence="6">
    <location>
        <begin position="170"/>
        <end position="193"/>
    </location>
</feature>
<dbReference type="Proteomes" id="UP001519309">
    <property type="component" value="Unassembled WGS sequence"/>
</dbReference>
<dbReference type="PRINTS" id="PR01036">
    <property type="entry name" value="TCRTETB"/>
</dbReference>
<feature type="transmembrane region" description="Helical" evidence="6">
    <location>
        <begin position="301"/>
        <end position="323"/>
    </location>
</feature>
<feature type="transmembrane region" description="Helical" evidence="6">
    <location>
        <begin position="205"/>
        <end position="223"/>
    </location>
</feature>
<feature type="transmembrane region" description="Helical" evidence="6">
    <location>
        <begin position="54"/>
        <end position="73"/>
    </location>
</feature>
<evidence type="ECO:0000256" key="6">
    <source>
        <dbReference type="SAM" id="Phobius"/>
    </source>
</evidence>
<feature type="transmembrane region" description="Helical" evidence="6">
    <location>
        <begin position="473"/>
        <end position="499"/>
    </location>
</feature>
<evidence type="ECO:0000256" key="5">
    <source>
        <dbReference type="ARBA" id="ARBA00023251"/>
    </source>
</evidence>
<keyword evidence="9" id="KW-1185">Reference proteome</keyword>
<dbReference type="SUPFAM" id="SSF103473">
    <property type="entry name" value="MFS general substrate transporter"/>
    <property type="match status" value="1"/>
</dbReference>
<sequence length="508" mass="51589">MTNPGAPPSVPTTARPWLALAGLSLSMLVLNLNATTLSVALTDIARELKADTQALQWIFISYNLTAAALLLVAGAIGDRFGRKRVLLLGLAMFGLASLAGAWAPNAVALTGVRAVMGLGSAIVTPMSLSIIPTVFPEERRGRAIGIWSGSVAVGIPLGPIIGGYLLSEFWWGSIFLLNVVSVVITLAACAVLIPESRGEPSRMDLPGLVLSTTGTAALVYGLINAEHGWGSARTLGWICGGLILLAFFAGYELRTPRPLVQLGWFRSAALRGALVALVFLFFAMAGMSFVVPLYLEGVLGYGPMATGVLLTPLAITLVAASFLSSSVVASVGGRNTVVTGLVTMGAGFAVAALVTPHSGPSPVVVAELLIGFGVGLASPPSMNIAVGSLPSGKVGSGSGLFNAFRQLGGVFGVAVVGAVVSAGYAHRTAAASAGLPASSAESVRASVANVRPVASALGGESGRRMREEAFQAFATSMSLGLLISAGIALAAAVLAVTWIPGRSTGPDM</sequence>
<dbReference type="CDD" id="cd17321">
    <property type="entry name" value="MFS_MMR_MDR_like"/>
    <property type="match status" value="1"/>
</dbReference>
<dbReference type="Gene3D" id="1.20.1720.10">
    <property type="entry name" value="Multidrug resistance protein D"/>
    <property type="match status" value="1"/>
</dbReference>
<evidence type="ECO:0000313" key="9">
    <source>
        <dbReference type="Proteomes" id="UP001519309"/>
    </source>
</evidence>
<proteinExistence type="predicted"/>
<reference evidence="8 9" key="1">
    <citation type="submission" date="2021-03" db="EMBL/GenBank/DDBJ databases">
        <title>Genomic Encyclopedia of Type Strains, Phase IV (KMG-IV): sequencing the most valuable type-strain genomes for metagenomic binning, comparative biology and taxonomic classification.</title>
        <authorList>
            <person name="Goeker M."/>
        </authorList>
    </citation>
    <scope>NUCLEOTIDE SEQUENCE [LARGE SCALE GENOMIC DNA]</scope>
    <source>
        <strain evidence="8 9">DSM 40499</strain>
    </source>
</reference>
<evidence type="ECO:0000256" key="3">
    <source>
        <dbReference type="ARBA" id="ARBA00022989"/>
    </source>
</evidence>
<gene>
    <name evidence="8" type="ORF">J2Z21_009697</name>
</gene>
<keyword evidence="3 6" id="KW-1133">Transmembrane helix</keyword>
<feature type="transmembrane region" description="Helical" evidence="6">
    <location>
        <begin position="85"/>
        <end position="103"/>
    </location>
</feature>
<keyword evidence="5" id="KW-0046">Antibiotic resistance</keyword>
<protein>
    <submittedName>
        <fullName evidence="8">EmrB/QacA subfamily drug resistance transporter</fullName>
    </submittedName>
</protein>
<dbReference type="EMBL" id="JAGGLP010000057">
    <property type="protein sequence ID" value="MBP2056678.1"/>
    <property type="molecule type" value="Genomic_DNA"/>
</dbReference>
<accession>A0ABS4MAI9</accession>
<feature type="domain" description="Major facilitator superfamily (MFS) profile" evidence="7">
    <location>
        <begin position="19"/>
        <end position="503"/>
    </location>
</feature>
<evidence type="ECO:0000259" key="7">
    <source>
        <dbReference type="PROSITE" id="PS50850"/>
    </source>
</evidence>
<dbReference type="Gene3D" id="1.20.1250.20">
    <property type="entry name" value="MFS general substrate transporter like domains"/>
    <property type="match status" value="1"/>
</dbReference>
<evidence type="ECO:0000313" key="8">
    <source>
        <dbReference type="EMBL" id="MBP2056678.1"/>
    </source>
</evidence>
<feature type="transmembrane region" description="Helical" evidence="6">
    <location>
        <begin position="403"/>
        <end position="425"/>
    </location>
</feature>
<feature type="transmembrane region" description="Helical" evidence="6">
    <location>
        <begin position="144"/>
        <end position="164"/>
    </location>
</feature>
<dbReference type="InterPro" id="IPR020846">
    <property type="entry name" value="MFS_dom"/>
</dbReference>
<feature type="transmembrane region" description="Helical" evidence="6">
    <location>
        <begin position="235"/>
        <end position="253"/>
    </location>
</feature>
<dbReference type="RefSeq" id="WP_159399919.1">
    <property type="nucleotide sequence ID" value="NZ_CP016279.1"/>
</dbReference>
<evidence type="ECO:0000256" key="1">
    <source>
        <dbReference type="ARBA" id="ARBA00004651"/>
    </source>
</evidence>
<feature type="transmembrane region" description="Helical" evidence="6">
    <location>
        <begin position="115"/>
        <end position="135"/>
    </location>
</feature>
<feature type="transmembrane region" description="Helical" evidence="6">
    <location>
        <begin position="335"/>
        <end position="354"/>
    </location>
</feature>
<feature type="transmembrane region" description="Helical" evidence="6">
    <location>
        <begin position="274"/>
        <end position="295"/>
    </location>
</feature>
<dbReference type="Pfam" id="PF07690">
    <property type="entry name" value="MFS_1"/>
    <property type="match status" value="1"/>
</dbReference>
<dbReference type="PROSITE" id="PS50850">
    <property type="entry name" value="MFS"/>
    <property type="match status" value="1"/>
</dbReference>
<dbReference type="PANTHER" id="PTHR42718:SF42">
    <property type="entry name" value="EXPORT PROTEIN"/>
    <property type="match status" value="1"/>
</dbReference>